<keyword evidence="2" id="KW-0805">Transcription regulation</keyword>
<feature type="domain" description="RNA polymerase sigma factor 70 region 4 type 2" evidence="6">
    <location>
        <begin position="120"/>
        <end position="171"/>
    </location>
</feature>
<dbReference type="Gene3D" id="1.10.10.10">
    <property type="entry name" value="Winged helix-like DNA-binding domain superfamily/Winged helix DNA-binding domain"/>
    <property type="match status" value="1"/>
</dbReference>
<dbReference type="SUPFAM" id="SSF88659">
    <property type="entry name" value="Sigma3 and sigma4 domains of RNA polymerase sigma factors"/>
    <property type="match status" value="1"/>
</dbReference>
<sequence>MKPAGLESKKLFSKDPARALEQLMEKYGTIIIRTAYFYTGDRHLAEDISQEVFLRAYRNWSAFRGDSSVKTWLTKIVINVCRDKIGLRMFSEQPTDPSKMDQGRSISAETEVLEKLKKSEVLQYLLRIPVPYQEILYLYYYLELSTREIADAISSPEGTVRNRLHRAREALSKEMRREESIHDRFGS</sequence>
<accession>A0ABW1IND1</accession>
<dbReference type="Pfam" id="PF04542">
    <property type="entry name" value="Sigma70_r2"/>
    <property type="match status" value="1"/>
</dbReference>
<evidence type="ECO:0000256" key="3">
    <source>
        <dbReference type="ARBA" id="ARBA00023082"/>
    </source>
</evidence>
<keyword evidence="3" id="KW-0731">Sigma factor</keyword>
<protein>
    <submittedName>
        <fullName evidence="7">RNA polymerase sigma factor</fullName>
    </submittedName>
</protein>
<keyword evidence="4" id="KW-0804">Transcription</keyword>
<dbReference type="Proteomes" id="UP001596250">
    <property type="component" value="Unassembled WGS sequence"/>
</dbReference>
<comment type="similarity">
    <text evidence="1">Belongs to the sigma-70 factor family. ECF subfamily.</text>
</comment>
<dbReference type="Gene3D" id="1.10.1740.10">
    <property type="match status" value="1"/>
</dbReference>
<evidence type="ECO:0000256" key="1">
    <source>
        <dbReference type="ARBA" id="ARBA00010641"/>
    </source>
</evidence>
<evidence type="ECO:0000256" key="4">
    <source>
        <dbReference type="ARBA" id="ARBA00023163"/>
    </source>
</evidence>
<dbReference type="EMBL" id="JBHSQV010000120">
    <property type="protein sequence ID" value="MFC5986585.1"/>
    <property type="molecule type" value="Genomic_DNA"/>
</dbReference>
<keyword evidence="8" id="KW-1185">Reference proteome</keyword>
<organism evidence="7 8">
    <name type="scientific">Marinicrinis lubricantis</name>
    <dbReference type="NCBI Taxonomy" id="2086470"/>
    <lineage>
        <taxon>Bacteria</taxon>
        <taxon>Bacillati</taxon>
        <taxon>Bacillota</taxon>
        <taxon>Bacilli</taxon>
        <taxon>Bacillales</taxon>
        <taxon>Paenibacillaceae</taxon>
    </lineage>
</organism>
<dbReference type="SUPFAM" id="SSF88946">
    <property type="entry name" value="Sigma2 domain of RNA polymerase sigma factors"/>
    <property type="match status" value="1"/>
</dbReference>
<gene>
    <name evidence="7" type="ORF">ACFPXP_09150</name>
</gene>
<dbReference type="Pfam" id="PF08281">
    <property type="entry name" value="Sigma70_r4_2"/>
    <property type="match status" value="1"/>
</dbReference>
<dbReference type="RefSeq" id="WP_379893910.1">
    <property type="nucleotide sequence ID" value="NZ_CBCSCT010000089.1"/>
</dbReference>
<name>A0ABW1IND1_9BACL</name>
<evidence type="ECO:0000313" key="8">
    <source>
        <dbReference type="Proteomes" id="UP001596250"/>
    </source>
</evidence>
<feature type="domain" description="RNA polymerase sigma-70 region 2" evidence="5">
    <location>
        <begin position="23"/>
        <end position="85"/>
    </location>
</feature>
<dbReference type="InterPro" id="IPR039425">
    <property type="entry name" value="RNA_pol_sigma-70-like"/>
</dbReference>
<dbReference type="InterPro" id="IPR013324">
    <property type="entry name" value="RNA_pol_sigma_r3/r4-like"/>
</dbReference>
<dbReference type="NCBIfam" id="TIGR02937">
    <property type="entry name" value="sigma70-ECF"/>
    <property type="match status" value="1"/>
</dbReference>
<dbReference type="InterPro" id="IPR036388">
    <property type="entry name" value="WH-like_DNA-bd_sf"/>
</dbReference>
<dbReference type="PANTHER" id="PTHR43133">
    <property type="entry name" value="RNA POLYMERASE ECF-TYPE SIGMA FACTO"/>
    <property type="match status" value="1"/>
</dbReference>
<evidence type="ECO:0000313" key="7">
    <source>
        <dbReference type="EMBL" id="MFC5986585.1"/>
    </source>
</evidence>
<evidence type="ECO:0000259" key="6">
    <source>
        <dbReference type="Pfam" id="PF08281"/>
    </source>
</evidence>
<evidence type="ECO:0000256" key="2">
    <source>
        <dbReference type="ARBA" id="ARBA00023015"/>
    </source>
</evidence>
<reference evidence="8" key="1">
    <citation type="journal article" date="2019" name="Int. J. Syst. Evol. Microbiol.">
        <title>The Global Catalogue of Microorganisms (GCM) 10K type strain sequencing project: providing services to taxonomists for standard genome sequencing and annotation.</title>
        <authorList>
            <consortium name="The Broad Institute Genomics Platform"/>
            <consortium name="The Broad Institute Genome Sequencing Center for Infectious Disease"/>
            <person name="Wu L."/>
            <person name="Ma J."/>
        </authorList>
    </citation>
    <scope>NUCLEOTIDE SEQUENCE [LARGE SCALE GENOMIC DNA]</scope>
    <source>
        <strain evidence="8">CCM 8749</strain>
    </source>
</reference>
<evidence type="ECO:0000259" key="5">
    <source>
        <dbReference type="Pfam" id="PF04542"/>
    </source>
</evidence>
<proteinExistence type="inferred from homology"/>
<dbReference type="PANTHER" id="PTHR43133:SF51">
    <property type="entry name" value="RNA POLYMERASE SIGMA FACTOR"/>
    <property type="match status" value="1"/>
</dbReference>
<dbReference type="InterPro" id="IPR013249">
    <property type="entry name" value="RNA_pol_sigma70_r4_t2"/>
</dbReference>
<dbReference type="InterPro" id="IPR007627">
    <property type="entry name" value="RNA_pol_sigma70_r2"/>
</dbReference>
<dbReference type="InterPro" id="IPR013325">
    <property type="entry name" value="RNA_pol_sigma_r2"/>
</dbReference>
<dbReference type="InterPro" id="IPR014284">
    <property type="entry name" value="RNA_pol_sigma-70_dom"/>
</dbReference>
<comment type="caution">
    <text evidence="7">The sequence shown here is derived from an EMBL/GenBank/DDBJ whole genome shotgun (WGS) entry which is preliminary data.</text>
</comment>